<reference evidence="6 7" key="1">
    <citation type="journal article" date="2018" name="Sci. Rep.">
        <title>Genome sequence of the cauliflower mushroom Sparassis crispa (Hanabiratake) and its association with beneficial usage.</title>
        <authorList>
            <person name="Kiyama R."/>
            <person name="Furutani Y."/>
            <person name="Kawaguchi K."/>
            <person name="Nakanishi T."/>
        </authorList>
    </citation>
    <scope>NUCLEOTIDE SEQUENCE [LARGE SCALE GENOMIC DNA]</scope>
</reference>
<dbReference type="GO" id="GO:0008270">
    <property type="term" value="F:zinc ion binding"/>
    <property type="evidence" value="ECO:0007669"/>
    <property type="project" value="UniProtKB-KW"/>
</dbReference>
<keyword evidence="1" id="KW-0479">Metal-binding</keyword>
<protein>
    <recommendedName>
        <fullName evidence="5">MYND-type domain-containing protein</fullName>
    </recommendedName>
</protein>
<keyword evidence="7" id="KW-1185">Reference proteome</keyword>
<name>A0A401G4Z6_9APHY</name>
<dbReference type="Pfam" id="PF01753">
    <property type="entry name" value="zf-MYND"/>
    <property type="match status" value="1"/>
</dbReference>
<feature type="domain" description="MYND-type" evidence="5">
    <location>
        <begin position="23"/>
        <end position="64"/>
    </location>
</feature>
<gene>
    <name evidence="6" type="ORF">SCP_0100760</name>
</gene>
<dbReference type="OrthoDB" id="2785498at2759"/>
<dbReference type="RefSeq" id="XP_027608117.1">
    <property type="nucleotide sequence ID" value="XM_027752316.1"/>
</dbReference>
<dbReference type="AlphaFoldDB" id="A0A401G4Z6"/>
<evidence type="ECO:0000256" key="1">
    <source>
        <dbReference type="ARBA" id="ARBA00022723"/>
    </source>
</evidence>
<dbReference type="InParanoid" id="A0A401G4Z6"/>
<dbReference type="PROSITE" id="PS01360">
    <property type="entry name" value="ZF_MYND_1"/>
    <property type="match status" value="1"/>
</dbReference>
<comment type="caution">
    <text evidence="6">The sequence shown here is derived from an EMBL/GenBank/DDBJ whole genome shotgun (WGS) entry which is preliminary data.</text>
</comment>
<evidence type="ECO:0000256" key="2">
    <source>
        <dbReference type="ARBA" id="ARBA00022771"/>
    </source>
</evidence>
<dbReference type="InterPro" id="IPR002893">
    <property type="entry name" value="Znf_MYND"/>
</dbReference>
<dbReference type="Gene3D" id="6.10.140.2220">
    <property type="match status" value="1"/>
</dbReference>
<dbReference type="Proteomes" id="UP000287166">
    <property type="component" value="Unassembled WGS sequence"/>
</dbReference>
<evidence type="ECO:0000256" key="4">
    <source>
        <dbReference type="PROSITE-ProRule" id="PRU00134"/>
    </source>
</evidence>
<dbReference type="EMBL" id="BFAD01000001">
    <property type="protein sequence ID" value="GBE77204.1"/>
    <property type="molecule type" value="Genomic_DNA"/>
</dbReference>
<evidence type="ECO:0000256" key="3">
    <source>
        <dbReference type="ARBA" id="ARBA00022833"/>
    </source>
</evidence>
<evidence type="ECO:0000313" key="7">
    <source>
        <dbReference type="Proteomes" id="UP000287166"/>
    </source>
</evidence>
<evidence type="ECO:0000313" key="6">
    <source>
        <dbReference type="EMBL" id="GBE77204.1"/>
    </source>
</evidence>
<keyword evidence="3" id="KW-0862">Zinc</keyword>
<sequence length="280" mass="31766">MASRAVETYPVDSREARDALNICRKCGKARGPNVNLSVCAGCKRWYYCSRECQKSDWPEHKEQCRAANYWYEILTKRDDALLARERTSDKAPEALPSQVADRKLRTKWRRGRHFMPSLHVASTNAFRVGADLLPRGWEDNVFMVRIDCLPNPLPTSRPWSRFTVVDAKIVPFTWYASLMGSKHYEKFLKDRKDAVEAGKAAGYTGAIHIILNAVYHGNIPMSFSLPFDARTAAGVEQIDDWFDLLKTAVEVICGRKTLDTLPGSSSSNQLAEKQGDHIRR</sequence>
<dbReference type="PROSITE" id="PS50865">
    <property type="entry name" value="ZF_MYND_2"/>
    <property type="match status" value="1"/>
</dbReference>
<proteinExistence type="predicted"/>
<dbReference type="GeneID" id="38774121"/>
<evidence type="ECO:0000259" key="5">
    <source>
        <dbReference type="PROSITE" id="PS50865"/>
    </source>
</evidence>
<organism evidence="6 7">
    <name type="scientific">Sparassis crispa</name>
    <dbReference type="NCBI Taxonomy" id="139825"/>
    <lineage>
        <taxon>Eukaryota</taxon>
        <taxon>Fungi</taxon>
        <taxon>Dikarya</taxon>
        <taxon>Basidiomycota</taxon>
        <taxon>Agaricomycotina</taxon>
        <taxon>Agaricomycetes</taxon>
        <taxon>Polyporales</taxon>
        <taxon>Sparassidaceae</taxon>
        <taxon>Sparassis</taxon>
    </lineage>
</organism>
<keyword evidence="2 4" id="KW-0863">Zinc-finger</keyword>
<dbReference type="SUPFAM" id="SSF144232">
    <property type="entry name" value="HIT/MYND zinc finger-like"/>
    <property type="match status" value="1"/>
</dbReference>
<dbReference type="STRING" id="139825.A0A401G4Z6"/>
<accession>A0A401G4Z6</accession>